<dbReference type="InterPro" id="IPR000412">
    <property type="entry name" value="ABC_2_transport"/>
</dbReference>
<comment type="caution">
    <text evidence="7">The sequence shown here is derived from an EMBL/GenBank/DDBJ whole genome shotgun (WGS) entry which is preliminary data.</text>
</comment>
<reference evidence="7 8" key="1">
    <citation type="submission" date="2019-05" db="EMBL/GenBank/DDBJ databases">
        <title>Culicoidintestinum kansasii gen. nov., sp. nov. from the gastrointestinal tract of the biting midge, Culicoides sonorensis.</title>
        <authorList>
            <person name="Neupane S."/>
            <person name="Ghosh A."/>
            <person name="Gunther S."/>
            <person name="Martin K."/>
            <person name="Zurek L."/>
        </authorList>
    </citation>
    <scope>NUCLEOTIDE SEQUENCE [LARGE SCALE GENOMIC DNA]</scope>
    <source>
        <strain evidence="7 8">CS-1</strain>
    </source>
</reference>
<dbReference type="Pfam" id="PF01061">
    <property type="entry name" value="ABC2_membrane"/>
    <property type="match status" value="1"/>
</dbReference>
<evidence type="ECO:0000256" key="3">
    <source>
        <dbReference type="ARBA" id="ARBA00022989"/>
    </source>
</evidence>
<dbReference type="RefSeq" id="WP_138192692.1">
    <property type="nucleotide sequence ID" value="NZ_VBWP01000018.1"/>
</dbReference>
<evidence type="ECO:0000256" key="2">
    <source>
        <dbReference type="ARBA" id="ARBA00022692"/>
    </source>
</evidence>
<dbReference type="InterPro" id="IPR051784">
    <property type="entry name" value="Nod_factor_ABC_transporter"/>
</dbReference>
<evidence type="ECO:0000256" key="1">
    <source>
        <dbReference type="ARBA" id="ARBA00004141"/>
    </source>
</evidence>
<feature type="transmembrane region" description="Helical" evidence="5">
    <location>
        <begin position="225"/>
        <end position="243"/>
    </location>
</feature>
<feature type="transmembrane region" description="Helical" evidence="5">
    <location>
        <begin position="95"/>
        <end position="124"/>
    </location>
</feature>
<dbReference type="PANTHER" id="PTHR43229:SF2">
    <property type="entry name" value="NODULATION PROTEIN J"/>
    <property type="match status" value="1"/>
</dbReference>
<organism evidence="7 8">
    <name type="scientific">Culicoidibacter larvae</name>
    <dbReference type="NCBI Taxonomy" id="2579976"/>
    <lineage>
        <taxon>Bacteria</taxon>
        <taxon>Bacillati</taxon>
        <taxon>Bacillota</taxon>
        <taxon>Culicoidibacteria</taxon>
        <taxon>Culicoidibacterales</taxon>
        <taxon>Culicoidibacteraceae</taxon>
        <taxon>Culicoidibacter</taxon>
    </lineage>
</organism>
<proteinExistence type="inferred from homology"/>
<evidence type="ECO:0000256" key="5">
    <source>
        <dbReference type="RuleBase" id="RU361157"/>
    </source>
</evidence>
<dbReference type="InterPro" id="IPR047817">
    <property type="entry name" value="ABC2_TM_bact-type"/>
</dbReference>
<keyword evidence="5" id="KW-0813">Transport</keyword>
<comment type="subcellular location">
    <subcellularLocation>
        <location evidence="5">Cell membrane</location>
        <topology evidence="5">Multi-pass membrane protein</topology>
    </subcellularLocation>
    <subcellularLocation>
        <location evidence="1">Membrane</location>
        <topology evidence="1">Multi-pass membrane protein</topology>
    </subcellularLocation>
</comment>
<dbReference type="InParanoid" id="A0A5R8Q7I3"/>
<dbReference type="PANTHER" id="PTHR43229">
    <property type="entry name" value="NODULATION PROTEIN J"/>
    <property type="match status" value="1"/>
</dbReference>
<dbReference type="GO" id="GO:0140359">
    <property type="term" value="F:ABC-type transporter activity"/>
    <property type="evidence" value="ECO:0007669"/>
    <property type="project" value="InterPro"/>
</dbReference>
<dbReference type="GO" id="GO:0043190">
    <property type="term" value="C:ATP-binding cassette (ABC) transporter complex"/>
    <property type="evidence" value="ECO:0007669"/>
    <property type="project" value="InterPro"/>
</dbReference>
<gene>
    <name evidence="7" type="ORF">FEZ08_11865</name>
</gene>
<evidence type="ECO:0000313" key="8">
    <source>
        <dbReference type="Proteomes" id="UP000306912"/>
    </source>
</evidence>
<comment type="similarity">
    <text evidence="5">Belongs to the ABC-2 integral membrane protein family.</text>
</comment>
<dbReference type="InterPro" id="IPR013525">
    <property type="entry name" value="ABC2_TM"/>
</dbReference>
<accession>A0A5R8Q7I3</accession>
<feature type="domain" description="ABC transmembrane type-2" evidence="6">
    <location>
        <begin position="20"/>
        <end position="246"/>
    </location>
</feature>
<dbReference type="Proteomes" id="UP000306912">
    <property type="component" value="Unassembled WGS sequence"/>
</dbReference>
<feature type="transmembrane region" description="Helical" evidence="5">
    <location>
        <begin position="130"/>
        <end position="159"/>
    </location>
</feature>
<dbReference type="AlphaFoldDB" id="A0A5R8Q7I3"/>
<keyword evidence="8" id="KW-1185">Reference proteome</keyword>
<name>A0A5R8Q7I3_9FIRM</name>
<keyword evidence="2 5" id="KW-0812">Transmembrane</keyword>
<dbReference type="PROSITE" id="PS51012">
    <property type="entry name" value="ABC_TM2"/>
    <property type="match status" value="1"/>
</dbReference>
<feature type="transmembrane region" description="Helical" evidence="5">
    <location>
        <begin position="166"/>
        <end position="189"/>
    </location>
</feature>
<feature type="transmembrane region" description="Helical" evidence="5">
    <location>
        <begin position="50"/>
        <end position="75"/>
    </location>
</feature>
<evidence type="ECO:0000259" key="6">
    <source>
        <dbReference type="PROSITE" id="PS51012"/>
    </source>
</evidence>
<keyword evidence="5" id="KW-1003">Cell membrane</keyword>
<feature type="transmembrane region" description="Helical" evidence="5">
    <location>
        <begin position="20"/>
        <end position="44"/>
    </location>
</feature>
<dbReference type="PRINTS" id="PR00164">
    <property type="entry name" value="ABC2TRNSPORT"/>
</dbReference>
<keyword evidence="3 5" id="KW-1133">Transmembrane helix</keyword>
<keyword evidence="4 5" id="KW-0472">Membrane</keyword>
<dbReference type="OrthoDB" id="2242054at2"/>
<protein>
    <recommendedName>
        <fullName evidence="5">Transport permease protein</fullName>
    </recommendedName>
</protein>
<evidence type="ECO:0000313" key="7">
    <source>
        <dbReference type="EMBL" id="TLG70305.1"/>
    </source>
</evidence>
<sequence length="252" mass="28917">MKTILTVSKLRFKLLSINWIDTLSIQIRALITVLPYLLFVWYFSQNNTNNINFIVTSFLLTLFLGNNIIMVSMYLQEEKRTGRYIYYKLLSLNIFNSIIGSMISWIVVSFFGILISYSIVSIILQSSFEISSLVLAFVALLITTILSVLIGIIISYFVVKKNNIRIVFYSFSILLFFSGNLYPITVFPLPLRVVALLNPVYYGLDLVRYYLSANYEQIVSVSVEWLILIVSTLIIAIISTLLIKKKFANLFS</sequence>
<dbReference type="EMBL" id="VBWP01000018">
    <property type="protein sequence ID" value="TLG70305.1"/>
    <property type="molecule type" value="Genomic_DNA"/>
</dbReference>
<evidence type="ECO:0000256" key="4">
    <source>
        <dbReference type="ARBA" id="ARBA00023136"/>
    </source>
</evidence>